<keyword evidence="5" id="KW-0067">ATP-binding</keyword>
<dbReference type="AlphaFoldDB" id="A0A6N7S838"/>
<dbReference type="Proteomes" id="UP000480929">
    <property type="component" value="Unassembled WGS sequence"/>
</dbReference>
<evidence type="ECO:0000256" key="2">
    <source>
        <dbReference type="ARBA" id="ARBA00022679"/>
    </source>
</evidence>
<dbReference type="InterPro" id="IPR013749">
    <property type="entry name" value="PM/HMP-P_kinase-1"/>
</dbReference>
<accession>A0A6N7S838</accession>
<keyword evidence="10" id="KW-1185">Reference proteome</keyword>
<keyword evidence="3" id="KW-0547">Nucleotide-binding</keyword>
<protein>
    <recommendedName>
        <fullName evidence="1">pyridoxal kinase</fullName>
        <ecNumber evidence="1">2.7.1.35</ecNumber>
    </recommendedName>
</protein>
<dbReference type="InterPro" id="IPR029056">
    <property type="entry name" value="Ribokinase-like"/>
</dbReference>
<dbReference type="GO" id="GO:0005524">
    <property type="term" value="F:ATP binding"/>
    <property type="evidence" value="ECO:0007669"/>
    <property type="project" value="UniProtKB-KW"/>
</dbReference>
<keyword evidence="2" id="KW-0808">Transferase</keyword>
<dbReference type="Proteomes" id="UP000433575">
    <property type="component" value="Unassembled WGS sequence"/>
</dbReference>
<gene>
    <name evidence="8" type="ORF">GKD88_08460</name>
    <name evidence="7" type="ORF">GKE08_09055</name>
</gene>
<name>A0A6N7S838_9FIRM</name>
<dbReference type="PANTHER" id="PTHR10534:SF2">
    <property type="entry name" value="PYRIDOXAL KINASE"/>
    <property type="match status" value="1"/>
</dbReference>
<dbReference type="GO" id="GO:0009443">
    <property type="term" value="P:pyridoxal 5'-phosphate salvage"/>
    <property type="evidence" value="ECO:0007669"/>
    <property type="project" value="InterPro"/>
</dbReference>
<evidence type="ECO:0000256" key="5">
    <source>
        <dbReference type="ARBA" id="ARBA00022840"/>
    </source>
</evidence>
<evidence type="ECO:0000313" key="10">
    <source>
        <dbReference type="Proteomes" id="UP000480929"/>
    </source>
</evidence>
<dbReference type="GO" id="GO:0008478">
    <property type="term" value="F:pyridoxal kinase activity"/>
    <property type="evidence" value="ECO:0007669"/>
    <property type="project" value="UniProtKB-EC"/>
</dbReference>
<proteinExistence type="predicted"/>
<evidence type="ECO:0000313" key="9">
    <source>
        <dbReference type="Proteomes" id="UP000433575"/>
    </source>
</evidence>
<evidence type="ECO:0000256" key="1">
    <source>
        <dbReference type="ARBA" id="ARBA00012104"/>
    </source>
</evidence>
<comment type="caution">
    <text evidence="7">The sequence shown here is derived from an EMBL/GenBank/DDBJ whole genome shotgun (WGS) entry which is preliminary data.</text>
</comment>
<keyword evidence="4 7" id="KW-0418">Kinase</keyword>
<dbReference type="Gene3D" id="3.40.1190.20">
    <property type="match status" value="1"/>
</dbReference>
<feature type="domain" description="Pyridoxamine kinase/Phosphomethylpyrimidine kinase" evidence="6">
    <location>
        <begin position="36"/>
        <end position="251"/>
    </location>
</feature>
<dbReference type="RefSeq" id="WP_154238751.1">
    <property type="nucleotide sequence ID" value="NZ_CALJPI010000262.1"/>
</dbReference>
<evidence type="ECO:0000313" key="8">
    <source>
        <dbReference type="EMBL" id="MSC33154.1"/>
    </source>
</evidence>
<dbReference type="InterPro" id="IPR004625">
    <property type="entry name" value="PyrdxlKinase"/>
</dbReference>
<dbReference type="EMBL" id="WKPI01000012">
    <property type="protein sequence ID" value="MSC33154.1"/>
    <property type="molecule type" value="Genomic_DNA"/>
</dbReference>
<dbReference type="SUPFAM" id="SSF53613">
    <property type="entry name" value="Ribokinase-like"/>
    <property type="match status" value="1"/>
</dbReference>
<organism evidence="7 9">
    <name type="scientific">Holdemania massiliensis</name>
    <dbReference type="NCBI Taxonomy" id="1468449"/>
    <lineage>
        <taxon>Bacteria</taxon>
        <taxon>Bacillati</taxon>
        <taxon>Bacillota</taxon>
        <taxon>Erysipelotrichia</taxon>
        <taxon>Erysipelotrichales</taxon>
        <taxon>Erysipelotrichaceae</taxon>
        <taxon>Holdemania</taxon>
    </lineage>
</organism>
<dbReference type="Pfam" id="PF08543">
    <property type="entry name" value="Phos_pyr_kin"/>
    <property type="match status" value="1"/>
</dbReference>
<reference evidence="9 10" key="1">
    <citation type="journal article" date="2019" name="Nat. Med.">
        <title>A library of human gut bacterial isolates paired with longitudinal multiomics data enables mechanistic microbiome research.</title>
        <authorList>
            <person name="Poyet M."/>
            <person name="Groussin M."/>
            <person name="Gibbons S.M."/>
            <person name="Avila-Pacheco J."/>
            <person name="Jiang X."/>
            <person name="Kearney S.M."/>
            <person name="Perrotta A.R."/>
            <person name="Berdy B."/>
            <person name="Zhao S."/>
            <person name="Lieberman T.D."/>
            <person name="Swanson P.K."/>
            <person name="Smith M."/>
            <person name="Roesemann S."/>
            <person name="Alexander J.E."/>
            <person name="Rich S.A."/>
            <person name="Livny J."/>
            <person name="Vlamakis H."/>
            <person name="Clish C."/>
            <person name="Bullock K."/>
            <person name="Deik A."/>
            <person name="Scott J."/>
            <person name="Pierce K.A."/>
            <person name="Xavier R.J."/>
            <person name="Alm E.J."/>
        </authorList>
    </citation>
    <scope>NUCLEOTIDE SEQUENCE [LARGE SCALE GENOMIC DNA]</scope>
    <source>
        <strain evidence="7 9">BIOML-A4</strain>
        <strain evidence="8 10">BIOML-A5</strain>
    </source>
</reference>
<dbReference type="EMBL" id="WKPJ01000011">
    <property type="protein sequence ID" value="MSA89476.1"/>
    <property type="molecule type" value="Genomic_DNA"/>
</dbReference>
<evidence type="ECO:0000313" key="7">
    <source>
        <dbReference type="EMBL" id="MSA89476.1"/>
    </source>
</evidence>
<dbReference type="OrthoDB" id="9800808at2"/>
<dbReference type="PANTHER" id="PTHR10534">
    <property type="entry name" value="PYRIDOXAL KINASE"/>
    <property type="match status" value="1"/>
</dbReference>
<dbReference type="EC" id="2.7.1.35" evidence="1"/>
<sequence>MEKEILLVNDLCGVGKVALSVMIPLLSAQGHIVHNLPTALVSNTLDYGIFDIHDTTDFMVKTLDAWQALNFHFDCICTGFLVSEKQVDLIKRLFASQTEAIKIVDPILGDEGHLYPGVDPAAVELRRQLASCADLIVPNLTEAALLCGHPNWGVEVTKAQKEQLLDELLELGCGAAVMTSVVLKEDGGHYVCGRDHQGVRFDLPYEMIDVRIPGTGDVFSAVLAGELLHQKTLEQACQKAMHEVEQLIQANQNNADLFRGLRVEAAIAESQAAKA</sequence>
<evidence type="ECO:0000256" key="4">
    <source>
        <dbReference type="ARBA" id="ARBA00022777"/>
    </source>
</evidence>
<evidence type="ECO:0000259" key="6">
    <source>
        <dbReference type="Pfam" id="PF08543"/>
    </source>
</evidence>
<evidence type="ECO:0000256" key="3">
    <source>
        <dbReference type="ARBA" id="ARBA00022741"/>
    </source>
</evidence>
<dbReference type="GO" id="GO:0005829">
    <property type="term" value="C:cytosol"/>
    <property type="evidence" value="ECO:0007669"/>
    <property type="project" value="TreeGrafter"/>
</dbReference>